<proteinExistence type="predicted"/>
<reference evidence="1" key="1">
    <citation type="submission" date="2014-11" db="EMBL/GenBank/DDBJ databases">
        <authorList>
            <person name="Amaro Gonzalez C."/>
        </authorList>
    </citation>
    <scope>NUCLEOTIDE SEQUENCE</scope>
</reference>
<accession>A0A0E9PUL3</accession>
<reference evidence="1" key="2">
    <citation type="journal article" date="2015" name="Fish Shellfish Immunol.">
        <title>Early steps in the European eel (Anguilla anguilla)-Vibrio vulnificus interaction in the gills: Role of the RtxA13 toxin.</title>
        <authorList>
            <person name="Callol A."/>
            <person name="Pajuelo D."/>
            <person name="Ebbesson L."/>
            <person name="Teles M."/>
            <person name="MacKenzie S."/>
            <person name="Amaro C."/>
        </authorList>
    </citation>
    <scope>NUCLEOTIDE SEQUENCE</scope>
</reference>
<sequence length="18" mass="2130">MTALQTSPPRFPWSRRVV</sequence>
<dbReference type="EMBL" id="GBXM01100610">
    <property type="protein sequence ID" value="JAH07967.1"/>
    <property type="molecule type" value="Transcribed_RNA"/>
</dbReference>
<evidence type="ECO:0000313" key="1">
    <source>
        <dbReference type="EMBL" id="JAH07967.1"/>
    </source>
</evidence>
<protein>
    <submittedName>
        <fullName evidence="1">Uncharacterized protein</fullName>
    </submittedName>
</protein>
<dbReference type="AlphaFoldDB" id="A0A0E9PUL3"/>
<organism evidence="1">
    <name type="scientific">Anguilla anguilla</name>
    <name type="common">European freshwater eel</name>
    <name type="synonym">Muraena anguilla</name>
    <dbReference type="NCBI Taxonomy" id="7936"/>
    <lineage>
        <taxon>Eukaryota</taxon>
        <taxon>Metazoa</taxon>
        <taxon>Chordata</taxon>
        <taxon>Craniata</taxon>
        <taxon>Vertebrata</taxon>
        <taxon>Euteleostomi</taxon>
        <taxon>Actinopterygii</taxon>
        <taxon>Neopterygii</taxon>
        <taxon>Teleostei</taxon>
        <taxon>Anguilliformes</taxon>
        <taxon>Anguillidae</taxon>
        <taxon>Anguilla</taxon>
    </lineage>
</organism>
<name>A0A0E9PUL3_ANGAN</name>